<organism evidence="1 2">
    <name type="scientific">Deinococcus malanensis</name>
    <dbReference type="NCBI Taxonomy" id="1706855"/>
    <lineage>
        <taxon>Bacteria</taxon>
        <taxon>Thermotogati</taxon>
        <taxon>Deinococcota</taxon>
        <taxon>Deinococci</taxon>
        <taxon>Deinococcales</taxon>
        <taxon>Deinococcaceae</taxon>
        <taxon>Deinococcus</taxon>
    </lineage>
</organism>
<dbReference type="RefSeq" id="WP_189011987.1">
    <property type="nucleotide sequence ID" value="NZ_BMPP01000032.1"/>
</dbReference>
<proteinExistence type="predicted"/>
<comment type="caution">
    <text evidence="1">The sequence shown here is derived from an EMBL/GenBank/DDBJ whole genome shotgun (WGS) entry which is preliminary data.</text>
</comment>
<keyword evidence="2" id="KW-1185">Reference proteome</keyword>
<gene>
    <name evidence="1" type="ORF">GCM10008955_40160</name>
</gene>
<evidence type="ECO:0008006" key="3">
    <source>
        <dbReference type="Google" id="ProtNLM"/>
    </source>
</evidence>
<evidence type="ECO:0000313" key="2">
    <source>
        <dbReference type="Proteomes" id="UP000647587"/>
    </source>
</evidence>
<evidence type="ECO:0000313" key="1">
    <source>
        <dbReference type="EMBL" id="GGK42381.1"/>
    </source>
</evidence>
<sequence>MDEIHGQLQRVLKLALNSPYEGERRKAASLLLQRLEHVGLTLGDLDPSLSTPEAENSFRQQAGLAYQFEISLKSREEAMFYSGLLSRSPESWVTWLEGHRLLCQANSSAKQEADRLFQMHALQLQQRLVLAQQAAMKEYNERRRQLFLQAVEEELRTAR</sequence>
<accession>A0ABQ2F2M9</accession>
<dbReference type="EMBL" id="BMPP01000032">
    <property type="protein sequence ID" value="GGK42381.1"/>
    <property type="molecule type" value="Genomic_DNA"/>
</dbReference>
<protein>
    <recommendedName>
        <fullName evidence="3">Flagellar FliJ protein</fullName>
    </recommendedName>
</protein>
<dbReference type="Proteomes" id="UP000647587">
    <property type="component" value="Unassembled WGS sequence"/>
</dbReference>
<reference evidence="2" key="1">
    <citation type="journal article" date="2019" name="Int. J. Syst. Evol. Microbiol.">
        <title>The Global Catalogue of Microorganisms (GCM) 10K type strain sequencing project: providing services to taxonomists for standard genome sequencing and annotation.</title>
        <authorList>
            <consortium name="The Broad Institute Genomics Platform"/>
            <consortium name="The Broad Institute Genome Sequencing Center for Infectious Disease"/>
            <person name="Wu L."/>
            <person name="Ma J."/>
        </authorList>
    </citation>
    <scope>NUCLEOTIDE SEQUENCE [LARGE SCALE GENOMIC DNA]</scope>
    <source>
        <strain evidence="2">JCM 30331</strain>
    </source>
</reference>
<name>A0ABQ2F2M9_9DEIO</name>